<reference evidence="4" key="1">
    <citation type="journal article" date="2015" name="Genome Announc.">
        <title>Whole-Genome Sequences of 80 Environmental and Clinical Isolates of Burkholderia pseudomallei.</title>
        <authorList>
            <person name="Johnson S.L."/>
            <person name="Baker A.L."/>
            <person name="Chain P.S."/>
            <person name="Currie B.J."/>
            <person name="Daligault H.E."/>
            <person name="Davenport K.W."/>
            <person name="Davis C.B."/>
            <person name="Inglis T.J."/>
            <person name="Kaestli M."/>
            <person name="Koren S."/>
            <person name="Mayo M."/>
            <person name="Merritt A.J."/>
            <person name="Price E.P."/>
            <person name="Sarovich D.S."/>
            <person name="Warner J."/>
            <person name="Rosovitz M.J."/>
        </authorList>
    </citation>
    <scope>NUCLEOTIDE SEQUENCE [LARGE SCALE GENOMIC DNA]</scope>
    <source>
        <strain evidence="4">DSM 2030</strain>
    </source>
</reference>
<protein>
    <submittedName>
        <fullName evidence="3">Uncharacterized protein</fullName>
    </submittedName>
</protein>
<dbReference type="STRING" id="2325.TKV_c04280"/>
<dbReference type="AlphaFoldDB" id="A0A097AP99"/>
<accession>A0A097AP99</accession>
<keyword evidence="2" id="KW-0472">Membrane</keyword>
<evidence type="ECO:0000313" key="3">
    <source>
        <dbReference type="EMBL" id="AIS51630.1"/>
    </source>
</evidence>
<proteinExistence type="predicted"/>
<evidence type="ECO:0000313" key="4">
    <source>
        <dbReference type="Proteomes" id="UP000029669"/>
    </source>
</evidence>
<evidence type="ECO:0000256" key="1">
    <source>
        <dbReference type="SAM" id="MobiDB-lite"/>
    </source>
</evidence>
<keyword evidence="2" id="KW-1133">Transmembrane helix</keyword>
<dbReference type="EMBL" id="CP009170">
    <property type="protein sequence ID" value="AIS51630.1"/>
    <property type="molecule type" value="Genomic_DNA"/>
</dbReference>
<evidence type="ECO:0000256" key="2">
    <source>
        <dbReference type="SAM" id="Phobius"/>
    </source>
</evidence>
<sequence>MSHKGGKESVEVINLNFNLLKLKGGGKEKMRNIKRTVVVGMLMIVLLATTVTGCGSNGNINPTSKPTETTQTENASSTPSEKVKIEYWHVFSENMGAPSVQELVEKFNQQHKDIENGLIDILILLVF</sequence>
<feature type="transmembrane region" description="Helical" evidence="2">
    <location>
        <begin position="37"/>
        <end position="58"/>
    </location>
</feature>
<dbReference type="Gene3D" id="3.40.190.10">
    <property type="entry name" value="Periplasmic binding protein-like II"/>
    <property type="match status" value="1"/>
</dbReference>
<organism evidence="3 4">
    <name type="scientific">Thermoanaerobacter kivui</name>
    <name type="common">Acetogenium kivui</name>
    <dbReference type="NCBI Taxonomy" id="2325"/>
    <lineage>
        <taxon>Bacteria</taxon>
        <taxon>Bacillati</taxon>
        <taxon>Bacillota</taxon>
        <taxon>Clostridia</taxon>
        <taxon>Thermoanaerobacterales</taxon>
        <taxon>Thermoanaerobacteraceae</taxon>
        <taxon>Thermoanaerobacter</taxon>
    </lineage>
</organism>
<dbReference type="HOGENOM" id="CLU_1969484_0_0_9"/>
<keyword evidence="2" id="KW-0812">Transmembrane</keyword>
<name>A0A097AP99_THEKI</name>
<dbReference type="Proteomes" id="UP000029669">
    <property type="component" value="Chromosome"/>
</dbReference>
<dbReference type="KEGG" id="tki:TKV_c04280"/>
<keyword evidence="4" id="KW-1185">Reference proteome</keyword>
<gene>
    <name evidence="3" type="ORF">TKV_c04280</name>
</gene>
<dbReference type="RefSeq" id="WP_148307236.1">
    <property type="nucleotide sequence ID" value="NZ_CP009170.1"/>
</dbReference>
<dbReference type="OrthoDB" id="9795467at2"/>
<feature type="region of interest" description="Disordered" evidence="1">
    <location>
        <begin position="56"/>
        <end position="80"/>
    </location>
</feature>